<keyword evidence="3" id="KW-1133">Transmembrane helix</keyword>
<evidence type="ECO:0000259" key="4">
    <source>
        <dbReference type="Pfam" id="PF24883"/>
    </source>
</evidence>
<feature type="compositionally biased region" description="Basic and acidic residues" evidence="2">
    <location>
        <begin position="604"/>
        <end position="614"/>
    </location>
</feature>
<feature type="domain" description="Nephrocystin 3-like N-terminal" evidence="4">
    <location>
        <begin position="63"/>
        <end position="153"/>
    </location>
</feature>
<name>A0AAJ0BHB0_9PEZI</name>
<feature type="transmembrane region" description="Helical" evidence="3">
    <location>
        <begin position="1264"/>
        <end position="1285"/>
    </location>
</feature>
<keyword evidence="3" id="KW-0812">Transmembrane</keyword>
<feature type="transmembrane region" description="Helical" evidence="3">
    <location>
        <begin position="1292"/>
        <end position="1313"/>
    </location>
</feature>
<feature type="region of interest" description="Disordered" evidence="2">
    <location>
        <begin position="934"/>
        <end position="956"/>
    </location>
</feature>
<organism evidence="6 7">
    <name type="scientific">Echria macrotheca</name>
    <dbReference type="NCBI Taxonomy" id="438768"/>
    <lineage>
        <taxon>Eukaryota</taxon>
        <taxon>Fungi</taxon>
        <taxon>Dikarya</taxon>
        <taxon>Ascomycota</taxon>
        <taxon>Pezizomycotina</taxon>
        <taxon>Sordariomycetes</taxon>
        <taxon>Sordariomycetidae</taxon>
        <taxon>Sordariales</taxon>
        <taxon>Schizotheciaceae</taxon>
        <taxon>Echria</taxon>
    </lineage>
</organism>
<proteinExistence type="predicted"/>
<dbReference type="InterPro" id="IPR027417">
    <property type="entry name" value="P-loop_NTPase"/>
</dbReference>
<evidence type="ECO:0000256" key="2">
    <source>
        <dbReference type="SAM" id="MobiDB-lite"/>
    </source>
</evidence>
<feature type="region of interest" description="Disordered" evidence="2">
    <location>
        <begin position="603"/>
        <end position="630"/>
    </location>
</feature>
<feature type="region of interest" description="Disordered" evidence="2">
    <location>
        <begin position="688"/>
        <end position="715"/>
    </location>
</feature>
<feature type="region of interest" description="Disordered" evidence="2">
    <location>
        <begin position="858"/>
        <end position="888"/>
    </location>
</feature>
<evidence type="ECO:0000259" key="5">
    <source>
        <dbReference type="Pfam" id="PF25053"/>
    </source>
</evidence>
<gene>
    <name evidence="6" type="ORF">QBC47DRAFT_412508</name>
</gene>
<sequence>MQPHAETTISGHEAESVSAKIMRRLSWEGMDDGKHHIQDAHEDTFNWVFGTYNSLAPYNDEASSLREWLKSGTGIYWVSGTPGSGKSTLMKYVRQHPTTIELLSAWSSPRSCICLDFFFRYAGSPVQKSIQGLLRSLLYQILEAAPELAAVAFPAEANPAGHALGGPGRGGLSRAVQAADLLMNSEKRSEKELSLSLPHVTVHRDAEEQWTTPQLTGAFFRLLTCEELRTNFCIFVDALDEYEGDPVELVDLLKRASRHSLRTKLCVSSRAWNLFEDAFVSAPRLRVDTLTQRDIWDFVQSSLRSHPGAQRLSQTDTKAWEGLLDDITSRASGVFLWVVLVVRSIRHGLEQGDTVEELRGQLETLPDDLQTCFRAVLRSVDPFYRAAMSKYLRIALRADGPLPWMLYSILDDELERPELLIPKALDAVPLPAARIKAMYERVQRRLRSTCQGLLEMSLGPSDQVTYFSPRVEFFHGTARDFLLFEPAQHDLFGGLEFSPGRAIREGYVQFILALPVELDDHSAPLREMFIDAIQYADEKDKTQSDMEDGAVIEVFKAVKAVVENSDSRRGNIVRHGVTSAVAHLRASGRTVNVEEIWESGGWSEEFKPWPEPDRYGASTEPLPGAQMGDGLESRDLMDHLLQASASTRPVRVAVLDTGPGTFMGKSSEGSPAAEARIYKVVGAPAVTSDSRQDWEDTSTEGSDRSNAECADNTSSANPRYAESIFSGAISGTTALSDPASDYVKPAREVLVEFFLEDAELYPLLTSAAADGNIGIDRLSRNFGRLLDAYSLELLGAAINPLQREAAKFVRTSSPYVTRALETRLDSYSIGSKRRPEPGEATELRLMVEERVNAFLESLPNLDSSAPGSALMPNKEDHSRRSEDAQEENRYPIDEAFDEDNIVNALAQVKQFLGTGIPIQNLRRGLRRFVLPSSGDADRIEAPENPAPVQDQTSPRQEAAEISTLQACVPVFRSLPELVDRLFDRLGKTREPHLREGLTRARWKCRCGTQLFDDFTELVPGSIQELEAQLESEDDARQESSISAVGELFGSALNSLLRGAAGRLPRQLKPASTSSGSIIPLHNVGQASPVAPPEEDKSHLLLCIDTGNQTMLQQKRIEQISTDRELFFFLRELYCNYRMPRTWFTLRSIRFLSMSNFTVDFSNSVDAGEHYIDCNGSCVCLPPEAKIGPEYECDPAPRTKPKKNPPIGRNRLTHYFRNPGCIDEKQTTIYDQLPKRVCGELRATSKQEAEGWGIHFEEGWHWRTIFVVTAVFLLSFSLVFGIVWSVTRSDIQGAFAISSFWLSFGGILLGFLAVRSR</sequence>
<dbReference type="Pfam" id="PF25053">
    <property type="entry name" value="DUF7791"/>
    <property type="match status" value="1"/>
</dbReference>
<accession>A0AAJ0BHB0</accession>
<protein>
    <recommendedName>
        <fullName evidence="8">Orc1-like AAA ATPase domain-containing protein</fullName>
    </recommendedName>
</protein>
<keyword evidence="3" id="KW-0472">Membrane</keyword>
<dbReference type="PANTHER" id="PTHR10039">
    <property type="entry name" value="AMELOGENIN"/>
    <property type="match status" value="1"/>
</dbReference>
<keyword evidence="7" id="KW-1185">Reference proteome</keyword>
<evidence type="ECO:0000256" key="1">
    <source>
        <dbReference type="ARBA" id="ARBA00022737"/>
    </source>
</evidence>
<dbReference type="InterPro" id="IPR056693">
    <property type="entry name" value="DUF7791"/>
</dbReference>
<comment type="caution">
    <text evidence="6">The sequence shown here is derived from an EMBL/GenBank/DDBJ whole genome shotgun (WGS) entry which is preliminary data.</text>
</comment>
<dbReference type="Proteomes" id="UP001239445">
    <property type="component" value="Unassembled WGS sequence"/>
</dbReference>
<evidence type="ECO:0008006" key="8">
    <source>
        <dbReference type="Google" id="ProtNLM"/>
    </source>
</evidence>
<dbReference type="Pfam" id="PF24883">
    <property type="entry name" value="NPHP3_N"/>
    <property type="match status" value="2"/>
</dbReference>
<dbReference type="EMBL" id="MU839831">
    <property type="protein sequence ID" value="KAK1757189.1"/>
    <property type="molecule type" value="Genomic_DNA"/>
</dbReference>
<feature type="compositionally biased region" description="Basic and acidic residues" evidence="2">
    <location>
        <begin position="873"/>
        <end position="888"/>
    </location>
</feature>
<dbReference type="InterPro" id="IPR056884">
    <property type="entry name" value="NPHP3-like_N"/>
</dbReference>
<dbReference type="SUPFAM" id="SSF52540">
    <property type="entry name" value="P-loop containing nucleoside triphosphate hydrolases"/>
    <property type="match status" value="1"/>
</dbReference>
<evidence type="ECO:0000256" key="3">
    <source>
        <dbReference type="SAM" id="Phobius"/>
    </source>
</evidence>
<evidence type="ECO:0000313" key="7">
    <source>
        <dbReference type="Proteomes" id="UP001239445"/>
    </source>
</evidence>
<feature type="domain" description="Nephrocystin 3-like N-terminal" evidence="4">
    <location>
        <begin position="205"/>
        <end position="270"/>
    </location>
</feature>
<feature type="domain" description="DUF7791" evidence="5">
    <location>
        <begin position="379"/>
        <end position="489"/>
    </location>
</feature>
<evidence type="ECO:0000313" key="6">
    <source>
        <dbReference type="EMBL" id="KAK1757189.1"/>
    </source>
</evidence>
<dbReference type="PANTHER" id="PTHR10039:SF5">
    <property type="entry name" value="NACHT DOMAIN-CONTAINING PROTEIN"/>
    <property type="match status" value="1"/>
</dbReference>
<keyword evidence="1" id="KW-0677">Repeat</keyword>
<reference evidence="6" key="1">
    <citation type="submission" date="2023-06" db="EMBL/GenBank/DDBJ databases">
        <title>Genome-scale phylogeny and comparative genomics of the fungal order Sordariales.</title>
        <authorList>
            <consortium name="Lawrence Berkeley National Laboratory"/>
            <person name="Hensen N."/>
            <person name="Bonometti L."/>
            <person name="Westerberg I."/>
            <person name="Brannstrom I.O."/>
            <person name="Guillou S."/>
            <person name="Cros-Aarteil S."/>
            <person name="Calhoun S."/>
            <person name="Haridas S."/>
            <person name="Kuo A."/>
            <person name="Mondo S."/>
            <person name="Pangilinan J."/>
            <person name="Riley R."/>
            <person name="Labutti K."/>
            <person name="Andreopoulos B."/>
            <person name="Lipzen A."/>
            <person name="Chen C."/>
            <person name="Yanf M."/>
            <person name="Daum C."/>
            <person name="Ng V."/>
            <person name="Clum A."/>
            <person name="Steindorff A."/>
            <person name="Ohm R."/>
            <person name="Martin F."/>
            <person name="Silar P."/>
            <person name="Natvig D."/>
            <person name="Lalanne C."/>
            <person name="Gautier V."/>
            <person name="Ament-Velasquez S.L."/>
            <person name="Kruys A."/>
            <person name="Hutchinson M.I."/>
            <person name="Powell A.J."/>
            <person name="Barry K."/>
            <person name="Miller A.N."/>
            <person name="Grigoriev I.V."/>
            <person name="Debuchy R."/>
            <person name="Gladieux P."/>
            <person name="Thoren M.H."/>
            <person name="Johannesson H."/>
        </authorList>
    </citation>
    <scope>NUCLEOTIDE SEQUENCE</scope>
    <source>
        <strain evidence="6">PSN4</strain>
    </source>
</reference>